<dbReference type="EMBL" id="CP044067">
    <property type="protein sequence ID" value="QET04378.1"/>
    <property type="molecule type" value="Genomic_DNA"/>
</dbReference>
<dbReference type="PROSITE" id="PS51077">
    <property type="entry name" value="HTH_ICLR"/>
    <property type="match status" value="1"/>
</dbReference>
<organism evidence="6 7">
    <name type="scientific">Cupriavidus pauculus</name>
    <dbReference type="NCBI Taxonomy" id="82633"/>
    <lineage>
        <taxon>Bacteria</taxon>
        <taxon>Pseudomonadati</taxon>
        <taxon>Pseudomonadota</taxon>
        <taxon>Betaproteobacteria</taxon>
        <taxon>Burkholderiales</taxon>
        <taxon>Burkholderiaceae</taxon>
        <taxon>Cupriavidus</taxon>
    </lineage>
</organism>
<keyword evidence="3" id="KW-0804">Transcription</keyword>
<proteinExistence type="predicted"/>
<dbReference type="GO" id="GO:0003677">
    <property type="term" value="F:DNA binding"/>
    <property type="evidence" value="ECO:0007669"/>
    <property type="project" value="UniProtKB-KW"/>
</dbReference>
<dbReference type="SUPFAM" id="SSF55781">
    <property type="entry name" value="GAF domain-like"/>
    <property type="match status" value="1"/>
</dbReference>
<reference evidence="6 7" key="1">
    <citation type="submission" date="2019-09" db="EMBL/GenBank/DDBJ databases">
        <title>FDA dAtabase for Regulatory Grade micrObial Sequences (FDA-ARGOS): Supporting development and validation of Infectious Disease Dx tests.</title>
        <authorList>
            <person name="Sciortino C."/>
            <person name="Tallon L."/>
            <person name="Sadzewicz L."/>
            <person name="Vavikolanu K."/>
            <person name="Mehta A."/>
            <person name="Aluvathingal J."/>
            <person name="Nadendla S."/>
            <person name="Nandy P."/>
            <person name="Geyer C."/>
            <person name="Yan Y."/>
            <person name="Sichtig H."/>
        </authorList>
    </citation>
    <scope>NUCLEOTIDE SEQUENCE [LARGE SCALE GENOMIC DNA]</scope>
    <source>
        <strain evidence="6 7">FDAARGOS_664</strain>
    </source>
</reference>
<dbReference type="PROSITE" id="PS51078">
    <property type="entry name" value="ICLR_ED"/>
    <property type="match status" value="1"/>
</dbReference>
<evidence type="ECO:0000256" key="1">
    <source>
        <dbReference type="ARBA" id="ARBA00023015"/>
    </source>
</evidence>
<dbReference type="GO" id="GO:0045892">
    <property type="term" value="P:negative regulation of DNA-templated transcription"/>
    <property type="evidence" value="ECO:0007669"/>
    <property type="project" value="TreeGrafter"/>
</dbReference>
<dbReference type="Gene3D" id="3.30.450.40">
    <property type="match status" value="2"/>
</dbReference>
<sequence>MERSNRTPETSAPGTVQAVTRALSLLTCFWGDEVYVPLHVLAKRSGMPKPTTLRLARTLAASRFLVQREDGAWRLGPAAALIGSRYQAQFDAHAVIEPVLQELATASGESASFFIYEEDIRSCLMRCEGPQGLRRHVRLGELLPLDRGSAGKVILAALGRPGVVYENIRERGFCVTRGERSPDAASISAAVTGARGTVLGSVSISGPALRLTTARLQKFSPHVVRAAAKLSYSLSGMPAASIRSTWHPA</sequence>
<feature type="domain" description="HTH iclR-type" evidence="4">
    <location>
        <begin position="16"/>
        <end position="77"/>
    </location>
</feature>
<dbReference type="InterPro" id="IPR005471">
    <property type="entry name" value="Tscrpt_reg_IclR_N"/>
</dbReference>
<dbReference type="Proteomes" id="UP000322822">
    <property type="component" value="Chromosome 2"/>
</dbReference>
<dbReference type="Pfam" id="PF01614">
    <property type="entry name" value="IclR_C"/>
    <property type="match status" value="2"/>
</dbReference>
<evidence type="ECO:0000313" key="6">
    <source>
        <dbReference type="EMBL" id="QET04378.1"/>
    </source>
</evidence>
<dbReference type="InterPro" id="IPR050707">
    <property type="entry name" value="HTH_MetabolicPath_Reg"/>
</dbReference>
<evidence type="ECO:0000256" key="3">
    <source>
        <dbReference type="ARBA" id="ARBA00023163"/>
    </source>
</evidence>
<dbReference type="InterPro" id="IPR029016">
    <property type="entry name" value="GAF-like_dom_sf"/>
</dbReference>
<evidence type="ECO:0000259" key="5">
    <source>
        <dbReference type="PROSITE" id="PS51078"/>
    </source>
</evidence>
<keyword evidence="1" id="KW-0805">Transcription regulation</keyword>
<protein>
    <submittedName>
        <fullName evidence="6">IclR family transcriptional regulator</fullName>
    </submittedName>
</protein>
<dbReference type="PANTHER" id="PTHR30136:SF39">
    <property type="entry name" value="TRANSCRIPTIONAL REGULATORY PROTEIN"/>
    <property type="match status" value="1"/>
</dbReference>
<dbReference type="GO" id="GO:0003700">
    <property type="term" value="F:DNA-binding transcription factor activity"/>
    <property type="evidence" value="ECO:0007669"/>
    <property type="project" value="TreeGrafter"/>
</dbReference>
<feature type="domain" description="IclR-ED" evidence="5">
    <location>
        <begin position="78"/>
        <end position="236"/>
    </location>
</feature>
<name>A0A5P2H9J1_9BURK</name>
<dbReference type="InterPro" id="IPR036388">
    <property type="entry name" value="WH-like_DNA-bd_sf"/>
</dbReference>
<evidence type="ECO:0000313" key="7">
    <source>
        <dbReference type="Proteomes" id="UP000322822"/>
    </source>
</evidence>
<dbReference type="RefSeq" id="WP_150374441.1">
    <property type="nucleotide sequence ID" value="NZ_CP044067.1"/>
</dbReference>
<evidence type="ECO:0000256" key="2">
    <source>
        <dbReference type="ARBA" id="ARBA00023125"/>
    </source>
</evidence>
<evidence type="ECO:0000259" key="4">
    <source>
        <dbReference type="PROSITE" id="PS51077"/>
    </source>
</evidence>
<dbReference type="OrthoDB" id="5422805at2"/>
<dbReference type="Pfam" id="PF09339">
    <property type="entry name" value="HTH_IclR"/>
    <property type="match status" value="1"/>
</dbReference>
<dbReference type="SUPFAM" id="SSF46785">
    <property type="entry name" value="Winged helix' DNA-binding domain"/>
    <property type="match status" value="1"/>
</dbReference>
<dbReference type="SMART" id="SM00346">
    <property type="entry name" value="HTH_ICLR"/>
    <property type="match status" value="1"/>
</dbReference>
<dbReference type="AlphaFoldDB" id="A0A5P2H9J1"/>
<dbReference type="PANTHER" id="PTHR30136">
    <property type="entry name" value="HELIX-TURN-HELIX TRANSCRIPTIONAL REGULATOR, ICLR FAMILY"/>
    <property type="match status" value="1"/>
</dbReference>
<dbReference type="InterPro" id="IPR014757">
    <property type="entry name" value="Tscrpt_reg_IclR_C"/>
</dbReference>
<dbReference type="InterPro" id="IPR036390">
    <property type="entry name" value="WH_DNA-bd_sf"/>
</dbReference>
<keyword evidence="2" id="KW-0238">DNA-binding</keyword>
<dbReference type="Gene3D" id="1.10.10.10">
    <property type="entry name" value="Winged helix-like DNA-binding domain superfamily/Winged helix DNA-binding domain"/>
    <property type="match status" value="1"/>
</dbReference>
<gene>
    <name evidence="6" type="ORF">FOB72_19780</name>
</gene>
<accession>A0A5P2H9J1</accession>